<name>B3ET43_AMOA5</name>
<evidence type="ECO:0000313" key="1">
    <source>
        <dbReference type="EMBL" id="ACE06395.1"/>
    </source>
</evidence>
<dbReference type="Proteomes" id="UP000001227">
    <property type="component" value="Chromosome"/>
</dbReference>
<proteinExistence type="predicted"/>
<dbReference type="HOGENOM" id="CLU_1029111_0_0_10"/>
<dbReference type="AlphaFoldDB" id="B3ET43"/>
<keyword evidence="2" id="KW-1185">Reference proteome</keyword>
<dbReference type="KEGG" id="aas:Aasi_1047"/>
<dbReference type="STRING" id="452471.Aasi_1047"/>
<evidence type="ECO:0008006" key="3">
    <source>
        <dbReference type="Google" id="ProtNLM"/>
    </source>
</evidence>
<sequence>MQKKINRLFIYIYLIFSFSGCNSPLNFGFDLYEFAHFRKNGSGKFEIVFSLDRASRLISLGKYMAQDHMEFVSLLIQDAFLATGESLGKISGISKVTNIHDEGMLHFKLTFEFKDIKALNKAMRQININVDPAGVEYFKMNEKAFVRTHTQGIAKLVEYYQGYDDSLTKSFDLSFFFRNMRYIIRYSFGHEIRKATNPLATISKDQKSLTIIQRVFNEKEKDLLSNDKVFFKTDTSTNNSIAKDNTNTINKFTKKTHETRESESHKIKSK</sequence>
<dbReference type="EMBL" id="CP001102">
    <property type="protein sequence ID" value="ACE06395.1"/>
    <property type="molecule type" value="Genomic_DNA"/>
</dbReference>
<accession>B3ET43</accession>
<gene>
    <name evidence="1" type="ordered locus">Aasi_1047</name>
</gene>
<evidence type="ECO:0000313" key="2">
    <source>
        <dbReference type="Proteomes" id="UP000001227"/>
    </source>
</evidence>
<dbReference type="OrthoDB" id="980001at2"/>
<reference evidence="1 2" key="1">
    <citation type="journal article" date="2010" name="J. Bacteriol.">
        <title>The genome of the amoeba symbiont 'Candidatus Amoebophilus asiaticus' reveals common mechanisms for host cell interaction among amoeba-associated bacteria.</title>
        <authorList>
            <person name="Schmitz-Esser S."/>
            <person name="Tischler P."/>
            <person name="Arnold R."/>
            <person name="Montanaro J."/>
            <person name="Wagner M."/>
            <person name="Rattei T."/>
            <person name="Horn M."/>
        </authorList>
    </citation>
    <scope>NUCLEOTIDE SEQUENCE [LARGE SCALE GENOMIC DNA]</scope>
    <source>
        <strain evidence="1 2">5a2</strain>
    </source>
</reference>
<dbReference type="PROSITE" id="PS51257">
    <property type="entry name" value="PROKAR_LIPOPROTEIN"/>
    <property type="match status" value="1"/>
</dbReference>
<protein>
    <recommendedName>
        <fullName evidence="3">Lipoprotein</fullName>
    </recommendedName>
</protein>
<dbReference type="eggNOG" id="ENOG5032QAA">
    <property type="taxonomic scope" value="Bacteria"/>
</dbReference>
<organism evidence="1 2">
    <name type="scientific">Amoebophilus asiaticus (strain 5a2)</name>
    <dbReference type="NCBI Taxonomy" id="452471"/>
    <lineage>
        <taxon>Bacteria</taxon>
        <taxon>Pseudomonadati</taxon>
        <taxon>Bacteroidota</taxon>
        <taxon>Cytophagia</taxon>
        <taxon>Cytophagales</taxon>
        <taxon>Amoebophilaceae</taxon>
        <taxon>Candidatus Amoebophilus</taxon>
    </lineage>
</organism>